<organism evidence="2 3">
    <name type="scientific">Sphaeroforma arctica JP610</name>
    <dbReference type="NCBI Taxonomy" id="667725"/>
    <lineage>
        <taxon>Eukaryota</taxon>
        <taxon>Ichthyosporea</taxon>
        <taxon>Ichthyophonida</taxon>
        <taxon>Sphaeroforma</taxon>
    </lineage>
</organism>
<dbReference type="Proteomes" id="UP000054560">
    <property type="component" value="Unassembled WGS sequence"/>
</dbReference>
<name>A0A0L0FED1_9EUKA</name>
<dbReference type="Gene3D" id="3.40.50.1820">
    <property type="entry name" value="alpha/beta hydrolase"/>
    <property type="match status" value="1"/>
</dbReference>
<dbReference type="InterPro" id="IPR007751">
    <property type="entry name" value="DUF676_lipase-like"/>
</dbReference>
<evidence type="ECO:0000313" key="2">
    <source>
        <dbReference type="EMBL" id="KNC75119.1"/>
    </source>
</evidence>
<dbReference type="PANTHER" id="PTHR12482:SF62">
    <property type="entry name" value="LIPASE ROG1-RELATED"/>
    <property type="match status" value="1"/>
</dbReference>
<protein>
    <recommendedName>
        <fullName evidence="1">DUF676 domain-containing protein</fullName>
    </recommendedName>
</protein>
<keyword evidence="3" id="KW-1185">Reference proteome</keyword>
<dbReference type="AlphaFoldDB" id="A0A0L0FED1"/>
<dbReference type="GeneID" id="25912851"/>
<dbReference type="SUPFAM" id="SSF53474">
    <property type="entry name" value="alpha/beta-Hydrolases"/>
    <property type="match status" value="1"/>
</dbReference>
<dbReference type="OrthoDB" id="273452at2759"/>
<gene>
    <name evidence="2" type="ORF">SARC_12347</name>
</gene>
<dbReference type="eggNOG" id="KOG4372">
    <property type="taxonomic scope" value="Eukaryota"/>
</dbReference>
<sequence length="329" mass="36096">MQGQASGGVWFGNQLKKKYGTDIVYITTAINETGWNIFAAPTHDGVDVCGRRLADEIRSTIKANPSLTHISLCGLSLGGLIIRYTCGELYESESGTIGGLIPLNFVSFASPHLGVRKTLPGFMGVLGGFIVGNSYHQMTLADNANKKTCNTLLERMAGIQTPECAEACGDKRAYLKALSSFQRRLCIGNVESDPQVPYPTATMVPFFHPAHMPVDRESQYANIVRIVRNEELPSNPASIDEWFNSVGAEELQAERIFEDESPEYKMLVSIREATSWTRVDTRFEGFMRNFSHDLVAVNKPAISTAGQGVVQFVVDEMLAPFKTTDLGTA</sequence>
<dbReference type="InterPro" id="IPR044294">
    <property type="entry name" value="Lipase-like"/>
</dbReference>
<evidence type="ECO:0000259" key="1">
    <source>
        <dbReference type="Pfam" id="PF05057"/>
    </source>
</evidence>
<dbReference type="EMBL" id="KQ243836">
    <property type="protein sequence ID" value="KNC75119.1"/>
    <property type="molecule type" value="Genomic_DNA"/>
</dbReference>
<feature type="domain" description="DUF676" evidence="1">
    <location>
        <begin position="39"/>
        <end position="200"/>
    </location>
</feature>
<accession>A0A0L0FED1</accession>
<dbReference type="PANTHER" id="PTHR12482">
    <property type="entry name" value="LIPASE ROG1-RELATED-RELATED"/>
    <property type="match status" value="1"/>
</dbReference>
<reference evidence="2 3" key="1">
    <citation type="submission" date="2011-02" db="EMBL/GenBank/DDBJ databases">
        <title>The Genome Sequence of Sphaeroforma arctica JP610.</title>
        <authorList>
            <consortium name="The Broad Institute Genome Sequencing Platform"/>
            <person name="Russ C."/>
            <person name="Cuomo C."/>
            <person name="Young S.K."/>
            <person name="Zeng Q."/>
            <person name="Gargeya S."/>
            <person name="Alvarado L."/>
            <person name="Berlin A."/>
            <person name="Chapman S.B."/>
            <person name="Chen Z."/>
            <person name="Freedman E."/>
            <person name="Gellesch M."/>
            <person name="Goldberg J."/>
            <person name="Griggs A."/>
            <person name="Gujja S."/>
            <person name="Heilman E."/>
            <person name="Heiman D."/>
            <person name="Howarth C."/>
            <person name="Mehta T."/>
            <person name="Neiman D."/>
            <person name="Pearson M."/>
            <person name="Roberts A."/>
            <person name="Saif S."/>
            <person name="Shea T."/>
            <person name="Shenoy N."/>
            <person name="Sisk P."/>
            <person name="Stolte C."/>
            <person name="Sykes S."/>
            <person name="White J."/>
            <person name="Yandava C."/>
            <person name="Burger G."/>
            <person name="Gray M.W."/>
            <person name="Holland P.W.H."/>
            <person name="King N."/>
            <person name="Lang F.B.F."/>
            <person name="Roger A.J."/>
            <person name="Ruiz-Trillo I."/>
            <person name="Haas B."/>
            <person name="Nusbaum C."/>
            <person name="Birren B."/>
        </authorList>
    </citation>
    <scope>NUCLEOTIDE SEQUENCE [LARGE SCALE GENOMIC DNA]</scope>
    <source>
        <strain evidence="2 3">JP610</strain>
    </source>
</reference>
<dbReference type="InterPro" id="IPR029058">
    <property type="entry name" value="AB_hydrolase_fold"/>
</dbReference>
<evidence type="ECO:0000313" key="3">
    <source>
        <dbReference type="Proteomes" id="UP000054560"/>
    </source>
</evidence>
<proteinExistence type="predicted"/>
<dbReference type="Pfam" id="PF05057">
    <property type="entry name" value="DUF676"/>
    <property type="match status" value="1"/>
</dbReference>
<dbReference type="RefSeq" id="XP_014149021.1">
    <property type="nucleotide sequence ID" value="XM_014293546.1"/>
</dbReference>